<keyword evidence="2" id="KW-1185">Reference proteome</keyword>
<dbReference type="EMBL" id="JBHSLW010000060">
    <property type="protein sequence ID" value="MFC5423074.1"/>
    <property type="molecule type" value="Genomic_DNA"/>
</dbReference>
<proteinExistence type="predicted"/>
<evidence type="ECO:0000313" key="2">
    <source>
        <dbReference type="Proteomes" id="UP001596053"/>
    </source>
</evidence>
<comment type="caution">
    <text evidence="1">The sequence shown here is derived from an EMBL/GenBank/DDBJ whole genome shotgun (WGS) entry which is preliminary data.</text>
</comment>
<accession>A0ABW0IYK3</accession>
<dbReference type="RefSeq" id="WP_377801268.1">
    <property type="nucleotide sequence ID" value="NZ_JBHSLW010000060.1"/>
</dbReference>
<name>A0ABW0IYK3_9HYPH</name>
<organism evidence="1 2">
    <name type="scientific">Bosea eneae</name>
    <dbReference type="NCBI Taxonomy" id="151454"/>
    <lineage>
        <taxon>Bacteria</taxon>
        <taxon>Pseudomonadati</taxon>
        <taxon>Pseudomonadota</taxon>
        <taxon>Alphaproteobacteria</taxon>
        <taxon>Hyphomicrobiales</taxon>
        <taxon>Boseaceae</taxon>
        <taxon>Bosea</taxon>
    </lineage>
</organism>
<protein>
    <submittedName>
        <fullName evidence="1">Uncharacterized protein</fullName>
    </submittedName>
</protein>
<reference evidence="2" key="1">
    <citation type="journal article" date="2019" name="Int. J. Syst. Evol. Microbiol.">
        <title>The Global Catalogue of Microorganisms (GCM) 10K type strain sequencing project: providing services to taxonomists for standard genome sequencing and annotation.</title>
        <authorList>
            <consortium name="The Broad Institute Genomics Platform"/>
            <consortium name="The Broad Institute Genome Sequencing Center for Infectious Disease"/>
            <person name="Wu L."/>
            <person name="Ma J."/>
        </authorList>
    </citation>
    <scope>NUCLEOTIDE SEQUENCE [LARGE SCALE GENOMIC DNA]</scope>
    <source>
        <strain evidence="2">NCAIM B.01391</strain>
    </source>
</reference>
<evidence type="ECO:0000313" key="1">
    <source>
        <dbReference type="EMBL" id="MFC5423074.1"/>
    </source>
</evidence>
<sequence length="314" mass="34394">MNTTNRSDLLSSIVLDTTQHQITDDLLALEARFRQAESEIEMLANWRNALPDLLPIRGCAQANADQVRRLIKGLAREPELVEDWIDVANALTVLVNAANLALLLLPPRSIDDAWAGRNFGFHLLRHTKRHGDGEELSLARRATSAVMSEPGGQDLPSDAAGIRDMIETMARRASALQPKPLAATPGGTPAVHPLEHAASLKAFFAKRQNLMRWYKAACQLLHNTEGFATSGLPARVVEDATEGAIILSYARLLRVALWPARDQRDVEAKLAARDLVRARTADPERLGALFEIALEQGEMVAGQSTRFINIEPAG</sequence>
<gene>
    <name evidence="1" type="ORF">ACFPOB_26340</name>
</gene>
<dbReference type="Proteomes" id="UP001596053">
    <property type="component" value="Unassembled WGS sequence"/>
</dbReference>